<feature type="compositionally biased region" description="Gly residues" evidence="1">
    <location>
        <begin position="263"/>
        <end position="281"/>
    </location>
</feature>
<reference evidence="3" key="1">
    <citation type="submission" date="2014-11" db="EMBL/GenBank/DDBJ databases">
        <authorList>
            <person name="Geib S."/>
        </authorList>
    </citation>
    <scope>NUCLEOTIDE SEQUENCE</scope>
</reference>
<feature type="compositionally biased region" description="Polar residues" evidence="1">
    <location>
        <begin position="472"/>
        <end position="484"/>
    </location>
</feature>
<dbReference type="InterPro" id="IPR051640">
    <property type="entry name" value="GRB10-interact_GYF"/>
</dbReference>
<dbReference type="InterPro" id="IPR003169">
    <property type="entry name" value="GYF"/>
</dbReference>
<feature type="compositionally biased region" description="Gly residues" evidence="1">
    <location>
        <begin position="205"/>
        <end position="223"/>
    </location>
</feature>
<feature type="compositionally biased region" description="Low complexity" evidence="1">
    <location>
        <begin position="436"/>
        <end position="458"/>
    </location>
</feature>
<evidence type="ECO:0000313" key="3">
    <source>
        <dbReference type="EMBL" id="JAC99488.1"/>
    </source>
</evidence>
<feature type="compositionally biased region" description="Polar residues" evidence="1">
    <location>
        <begin position="226"/>
        <end position="235"/>
    </location>
</feature>
<feature type="region of interest" description="Disordered" evidence="1">
    <location>
        <begin position="370"/>
        <end position="487"/>
    </location>
</feature>
<protein>
    <submittedName>
        <fullName evidence="3">PERQ amino acid-rich with GYF domain-containing protein CG11148</fullName>
    </submittedName>
</protein>
<feature type="region of interest" description="Disordered" evidence="1">
    <location>
        <begin position="504"/>
        <end position="535"/>
    </location>
</feature>
<dbReference type="AlphaFoldDB" id="A0A0A1WKA3"/>
<evidence type="ECO:0000256" key="1">
    <source>
        <dbReference type="SAM" id="MobiDB-lite"/>
    </source>
</evidence>
<dbReference type="InterPro" id="IPR035445">
    <property type="entry name" value="GYF-like_dom_sf"/>
</dbReference>
<dbReference type="EMBL" id="GBXI01014803">
    <property type="protein sequence ID" value="JAC99488.1"/>
    <property type="molecule type" value="Transcribed_RNA"/>
</dbReference>
<dbReference type="SMART" id="SM00444">
    <property type="entry name" value="GYF"/>
    <property type="match status" value="1"/>
</dbReference>
<dbReference type="PROSITE" id="PS50829">
    <property type="entry name" value="GYF"/>
    <property type="match status" value="1"/>
</dbReference>
<dbReference type="CDD" id="cd00072">
    <property type="entry name" value="GYF"/>
    <property type="match status" value="1"/>
</dbReference>
<feature type="compositionally biased region" description="Basic and acidic residues" evidence="1">
    <location>
        <begin position="236"/>
        <end position="257"/>
    </location>
</feature>
<dbReference type="PANTHER" id="PTHR14445">
    <property type="entry name" value="GRB10 INTERACTING GYF PROTEIN"/>
    <property type="match status" value="1"/>
</dbReference>
<feature type="compositionally biased region" description="Polar residues" evidence="1">
    <location>
        <begin position="134"/>
        <end position="155"/>
    </location>
</feature>
<dbReference type="PANTHER" id="PTHR14445:SF36">
    <property type="entry name" value="FI03272P-RELATED"/>
    <property type="match status" value="1"/>
</dbReference>
<feature type="region of interest" description="Disordered" evidence="1">
    <location>
        <begin position="28"/>
        <end position="56"/>
    </location>
</feature>
<feature type="region of interest" description="Disordered" evidence="1">
    <location>
        <begin position="129"/>
        <end position="169"/>
    </location>
</feature>
<feature type="compositionally biased region" description="Low complexity" evidence="1">
    <location>
        <begin position="36"/>
        <end position="45"/>
    </location>
</feature>
<feature type="compositionally biased region" description="Polar residues" evidence="1">
    <location>
        <begin position="515"/>
        <end position="535"/>
    </location>
</feature>
<dbReference type="SUPFAM" id="SSF55277">
    <property type="entry name" value="GYF domain"/>
    <property type="match status" value="1"/>
</dbReference>
<dbReference type="Pfam" id="PF02213">
    <property type="entry name" value="GYF"/>
    <property type="match status" value="1"/>
</dbReference>
<feature type="compositionally biased region" description="Basic and acidic residues" evidence="1">
    <location>
        <begin position="424"/>
        <end position="435"/>
    </location>
</feature>
<feature type="region of interest" description="Disordered" evidence="1">
    <location>
        <begin position="196"/>
        <end position="285"/>
    </location>
</feature>
<feature type="compositionally biased region" description="Basic and acidic residues" evidence="1">
    <location>
        <begin position="504"/>
        <end position="514"/>
    </location>
</feature>
<accession>A0A0A1WKA3</accession>
<reference evidence="3" key="2">
    <citation type="journal article" date="2015" name="Gigascience">
        <title>Reconstructing a comprehensive transcriptome assembly of a white-pupal translocated strain of the pest fruit fly Bactrocera cucurbitae.</title>
        <authorList>
            <person name="Sim S.B."/>
            <person name="Calla B."/>
            <person name="Hall B."/>
            <person name="DeRego T."/>
            <person name="Geib S.M."/>
        </authorList>
    </citation>
    <scope>NUCLEOTIDE SEQUENCE</scope>
</reference>
<feature type="region of interest" description="Disordered" evidence="1">
    <location>
        <begin position="796"/>
        <end position="815"/>
    </location>
</feature>
<dbReference type="Gene3D" id="3.30.1490.40">
    <property type="match status" value="1"/>
</dbReference>
<dbReference type="GO" id="GO:0005829">
    <property type="term" value="C:cytosol"/>
    <property type="evidence" value="ECO:0007669"/>
    <property type="project" value="TreeGrafter"/>
</dbReference>
<sequence length="850" mass="91914">MTDSMKFGPEWLRNMSADNTNSSLLSSGGVTGGGNVMTTSSNSNNGGNGGGHQSFGITSSVSSPAITPFSYALAPRNTFPEFRYGREEMLSLFDKNYNMPEILPTFKKIFVEKVQLPLALTPSTDEELLPQVPPVTTQRPSWMQRSPVGFNTSTRGVGRGCSVDRGRMRGKPNYHQIYQRPTAMFGDDDPRSIPVKADRGWPERNGGGDSLNTGGGNMCGIGGISSDWNGTPTSSPRKEFSSHPRNMENWRRNRNEDGSGDAPSGGLGGTEGWRGNSGTGGNFTATHRWGRSTSWRDEDVAAANITDVGYSGGSGHNLTMQRSYSTITTVNERGGYISSSSKAPPNSLNGNQASSRTFNFLSGINTPLARSGQWNSQSGGIGNSSGGDVEDNLPEWAMENPLEGGGTFDASGAFHGSVDDENENIDKQTRKKSDCSSESSARNNGSSVKDSKSSETSTGRTTASLENEHNKSNVSDSSEHSSPCTPIEGLLDLHKEKSLETKTEDIAQKPDTSKHVSPQIQQEQTSDLCSRDVTPTTVASSNSAFYNADNATNKINTNIDGNGNVHRDLSDRMREVTDNMIEKLIMEDDTIDNNVRNEVKQDASPLPVQVTVAPPNAAANNLCAPNVFTSVAAMLKQPTQQSNEGPVSVSPTLTPALTEGLHKGIQLYGGGVVVDHATMQHHHMQQHQLAAAAVANIATVGRPSQNINATTLPAGPTDLWYYRDPQSKVQGPFTAIEMTEWYRAGYFNENLFVRRICDTHFRSLGELIKICNDNMPFTHSHLIPNLDNIHLATSPTVGQTQKPHVSRDYSLKQQTHQQAELQQQQQQQHSVLVTAIYAPAAANVSAFVVK</sequence>
<gene>
    <name evidence="3" type="primary">CG11148</name>
    <name evidence="3" type="ORF">g.52664</name>
</gene>
<proteinExistence type="predicted"/>
<evidence type="ECO:0000259" key="2">
    <source>
        <dbReference type="PROSITE" id="PS50829"/>
    </source>
</evidence>
<feature type="domain" description="GYF" evidence="2">
    <location>
        <begin position="717"/>
        <end position="765"/>
    </location>
</feature>
<organism evidence="3">
    <name type="scientific">Zeugodacus cucurbitae</name>
    <name type="common">Melon fruit fly</name>
    <name type="synonym">Bactrocera cucurbitae</name>
    <dbReference type="NCBI Taxonomy" id="28588"/>
    <lineage>
        <taxon>Eukaryota</taxon>
        <taxon>Metazoa</taxon>
        <taxon>Ecdysozoa</taxon>
        <taxon>Arthropoda</taxon>
        <taxon>Hexapoda</taxon>
        <taxon>Insecta</taxon>
        <taxon>Pterygota</taxon>
        <taxon>Neoptera</taxon>
        <taxon>Endopterygota</taxon>
        <taxon>Diptera</taxon>
        <taxon>Brachycera</taxon>
        <taxon>Muscomorpha</taxon>
        <taxon>Tephritoidea</taxon>
        <taxon>Tephritidae</taxon>
        <taxon>Zeugodacus</taxon>
        <taxon>Zeugodacus</taxon>
    </lineage>
</organism>
<name>A0A0A1WKA3_ZEUCU</name>